<accession>A0A382RDQ7</accession>
<evidence type="ECO:0000313" key="1">
    <source>
        <dbReference type="EMBL" id="SVC95490.1"/>
    </source>
</evidence>
<reference evidence="1" key="1">
    <citation type="submission" date="2018-05" db="EMBL/GenBank/DDBJ databases">
        <authorList>
            <person name="Lanie J.A."/>
            <person name="Ng W.-L."/>
            <person name="Kazmierczak K.M."/>
            <person name="Andrzejewski T.M."/>
            <person name="Davidsen T.M."/>
            <person name="Wayne K.J."/>
            <person name="Tettelin H."/>
            <person name="Glass J.I."/>
            <person name="Rusch D."/>
            <person name="Podicherti R."/>
            <person name="Tsui H.-C.T."/>
            <person name="Winkler M.E."/>
        </authorList>
    </citation>
    <scope>NUCLEOTIDE SEQUENCE</scope>
</reference>
<name>A0A382RDQ7_9ZZZZ</name>
<proteinExistence type="predicted"/>
<sequence>MKYIREKICLTNLCCLLLLTANILPAETVVFTKADSADWTLGENQDRITDNVWITRKHNQSLFNIAQEDGYSWPADSPVGTLWADTTTAAAESASYTSFVSMHGGTPSTIINHTVSLYLPQDDLYYDVTFSSYSGGNSGGGFSYSRTSVTPTI</sequence>
<organism evidence="1">
    <name type="scientific">marine metagenome</name>
    <dbReference type="NCBI Taxonomy" id="408172"/>
    <lineage>
        <taxon>unclassified sequences</taxon>
        <taxon>metagenomes</taxon>
        <taxon>ecological metagenomes</taxon>
    </lineage>
</organism>
<feature type="non-terminal residue" evidence="1">
    <location>
        <position position="153"/>
    </location>
</feature>
<protein>
    <submittedName>
        <fullName evidence="1">Uncharacterized protein</fullName>
    </submittedName>
</protein>
<dbReference type="AlphaFoldDB" id="A0A382RDQ7"/>
<feature type="non-terminal residue" evidence="1">
    <location>
        <position position="1"/>
    </location>
</feature>
<gene>
    <name evidence="1" type="ORF">METZ01_LOCUS348344</name>
</gene>
<dbReference type="EMBL" id="UINC01120788">
    <property type="protein sequence ID" value="SVC95490.1"/>
    <property type="molecule type" value="Genomic_DNA"/>
</dbReference>